<evidence type="ECO:0000313" key="2">
    <source>
        <dbReference type="EMBL" id="KAK8538849.1"/>
    </source>
</evidence>
<proteinExistence type="predicted"/>
<dbReference type="Proteomes" id="UP001472677">
    <property type="component" value="Unassembled WGS sequence"/>
</dbReference>
<evidence type="ECO:0000256" key="1">
    <source>
        <dbReference type="SAM" id="MobiDB-lite"/>
    </source>
</evidence>
<sequence>MELQRRVRNRVETVILGVPIECHPFPRTCFEAPKAEAAEKQPYDRGPNKQSEVACARSVTGHELPTT</sequence>
<feature type="region of interest" description="Disordered" evidence="1">
    <location>
        <begin position="36"/>
        <end position="67"/>
    </location>
</feature>
<name>A0ABR2DHH9_9ROSI</name>
<organism evidence="2 3">
    <name type="scientific">Hibiscus sabdariffa</name>
    <name type="common">roselle</name>
    <dbReference type="NCBI Taxonomy" id="183260"/>
    <lineage>
        <taxon>Eukaryota</taxon>
        <taxon>Viridiplantae</taxon>
        <taxon>Streptophyta</taxon>
        <taxon>Embryophyta</taxon>
        <taxon>Tracheophyta</taxon>
        <taxon>Spermatophyta</taxon>
        <taxon>Magnoliopsida</taxon>
        <taxon>eudicotyledons</taxon>
        <taxon>Gunneridae</taxon>
        <taxon>Pentapetalae</taxon>
        <taxon>rosids</taxon>
        <taxon>malvids</taxon>
        <taxon>Malvales</taxon>
        <taxon>Malvaceae</taxon>
        <taxon>Malvoideae</taxon>
        <taxon>Hibiscus</taxon>
    </lineage>
</organism>
<feature type="compositionally biased region" description="Basic and acidic residues" evidence="1">
    <location>
        <begin position="36"/>
        <end position="47"/>
    </location>
</feature>
<gene>
    <name evidence="2" type="ORF">V6N12_034556</name>
</gene>
<protein>
    <submittedName>
        <fullName evidence="2">Uncharacterized protein</fullName>
    </submittedName>
</protein>
<reference evidence="2 3" key="1">
    <citation type="journal article" date="2024" name="G3 (Bethesda)">
        <title>Genome assembly of Hibiscus sabdariffa L. provides insights into metabolisms of medicinal natural products.</title>
        <authorList>
            <person name="Kim T."/>
        </authorList>
    </citation>
    <scope>NUCLEOTIDE SEQUENCE [LARGE SCALE GENOMIC DNA]</scope>
    <source>
        <strain evidence="2">TK-2024</strain>
        <tissue evidence="2">Old leaves</tissue>
    </source>
</reference>
<keyword evidence="3" id="KW-1185">Reference proteome</keyword>
<evidence type="ECO:0000313" key="3">
    <source>
        <dbReference type="Proteomes" id="UP001472677"/>
    </source>
</evidence>
<accession>A0ABR2DHH9</accession>
<comment type="caution">
    <text evidence="2">The sequence shown here is derived from an EMBL/GenBank/DDBJ whole genome shotgun (WGS) entry which is preliminary data.</text>
</comment>
<dbReference type="EMBL" id="JBBPBM010000027">
    <property type="protein sequence ID" value="KAK8538849.1"/>
    <property type="molecule type" value="Genomic_DNA"/>
</dbReference>